<keyword evidence="4" id="KW-0474">Menaquinone biosynthesis</keyword>
<dbReference type="EC" id="4.2.1.113" evidence="4"/>
<dbReference type="SFLD" id="SFLDF00009">
    <property type="entry name" value="o-succinylbenzoate_synthase"/>
    <property type="match status" value="1"/>
</dbReference>
<evidence type="ECO:0000313" key="7">
    <source>
        <dbReference type="Proteomes" id="UP000296469"/>
    </source>
</evidence>
<dbReference type="SFLD" id="SFLDS00001">
    <property type="entry name" value="Enolase"/>
    <property type="match status" value="1"/>
</dbReference>
<name>A0A4V1CMG3_9CELL</name>
<sequence length="325" mass="34598">MLPGADDVRVWSVPLRTRFRGLVRRDGVLLRGDSGWAEFSPFWDYDDAAAVRWWRAAREAADEGWPDPLRTHVPVNVTVPAVGAEQAHRIVTGSRGCRTAKVKVAEPGQDPREDEARLEAVRDALGPDGAIRVDANTAWDVDTAVRRLAALDRAAGGLEYAEQPVPGVEDLAALRRRTHVPLAADEAVRRSDDPLAVARRHAADVVVLKVQPLGGVRACLRLAEQLDLPVVVSSALESSVGLAAGLALAAALPELPYACGLATAQLLAADLVDDPLLPVDGVIAVRRPEPAEHLVAAAAADPGLAARWEGRVTAVRARARGRAQA</sequence>
<dbReference type="InterPro" id="IPR013342">
    <property type="entry name" value="Mandelate_racemase_C"/>
</dbReference>
<dbReference type="Gene3D" id="3.20.20.120">
    <property type="entry name" value="Enolase-like C-terminal domain"/>
    <property type="match status" value="1"/>
</dbReference>
<dbReference type="HAMAP" id="MF_00470">
    <property type="entry name" value="MenC_1"/>
    <property type="match status" value="1"/>
</dbReference>
<dbReference type="CDD" id="cd03320">
    <property type="entry name" value="OSBS"/>
    <property type="match status" value="1"/>
</dbReference>
<dbReference type="EMBL" id="CP039291">
    <property type="protein sequence ID" value="QCB92845.1"/>
    <property type="molecule type" value="Genomic_DNA"/>
</dbReference>
<dbReference type="OrthoDB" id="3725747at2"/>
<feature type="active site" description="Proton acceptor" evidence="4">
    <location>
        <position position="209"/>
    </location>
</feature>
<keyword evidence="3 4" id="KW-0456">Lyase</keyword>
<dbReference type="NCBIfam" id="NF002782">
    <property type="entry name" value="PRK02901.1"/>
    <property type="match status" value="1"/>
</dbReference>
<evidence type="ECO:0000259" key="5">
    <source>
        <dbReference type="SMART" id="SM00922"/>
    </source>
</evidence>
<evidence type="ECO:0000256" key="3">
    <source>
        <dbReference type="ARBA" id="ARBA00023239"/>
    </source>
</evidence>
<dbReference type="Pfam" id="PF18374">
    <property type="entry name" value="Enolase_like_N"/>
    <property type="match status" value="1"/>
</dbReference>
<comment type="function">
    <text evidence="4">Converts 2-succinyl-6-hydroxy-2,4-cyclohexadiene-1-carboxylate (SHCHC) to 2-succinylbenzoate (OSB).</text>
</comment>
<keyword evidence="1 4" id="KW-0479">Metal-binding</keyword>
<dbReference type="KEGG" id="celz:E5225_04040"/>
<feature type="binding site" evidence="4">
    <location>
        <position position="185"/>
    </location>
    <ligand>
        <name>Mg(2+)</name>
        <dbReference type="ChEBI" id="CHEBI:18420"/>
    </ligand>
</feature>
<keyword evidence="2 4" id="KW-0460">Magnesium</keyword>
<comment type="pathway">
    <text evidence="4">Quinol/quinone metabolism; menaquinone biosynthesis.</text>
</comment>
<proteinExistence type="inferred from homology"/>
<dbReference type="GO" id="GO:0000287">
    <property type="term" value="F:magnesium ion binding"/>
    <property type="evidence" value="ECO:0007669"/>
    <property type="project" value="UniProtKB-UniRule"/>
</dbReference>
<dbReference type="SFLD" id="SFLDG00180">
    <property type="entry name" value="muconate_cycloisomerase"/>
    <property type="match status" value="1"/>
</dbReference>
<accession>A0A4V1CMG3</accession>
<keyword evidence="7" id="KW-1185">Reference proteome</keyword>
<feature type="binding site" evidence="4">
    <location>
        <position position="162"/>
    </location>
    <ligand>
        <name>Mg(2+)</name>
        <dbReference type="ChEBI" id="CHEBI:18420"/>
    </ligand>
</feature>
<dbReference type="GO" id="GO:0043748">
    <property type="term" value="F:O-succinylbenzoate synthase activity"/>
    <property type="evidence" value="ECO:0007669"/>
    <property type="project" value="UniProtKB-EC"/>
</dbReference>
<dbReference type="UniPathway" id="UPA00079"/>
<dbReference type="InterPro" id="IPR029065">
    <property type="entry name" value="Enolase_C-like"/>
</dbReference>
<comment type="pathway">
    <text evidence="4">Quinol/quinone metabolism; 1,4-dihydroxy-2-naphthoate biosynthesis; 1,4-dihydroxy-2-naphthoate from chorismate: step 4/7.</text>
</comment>
<feature type="domain" description="Mandelate racemase/muconate lactonizing enzyme C-terminal" evidence="5">
    <location>
        <begin position="80"/>
        <end position="181"/>
    </location>
</feature>
<dbReference type="Pfam" id="PF13378">
    <property type="entry name" value="MR_MLE_C"/>
    <property type="match status" value="1"/>
</dbReference>
<dbReference type="AlphaFoldDB" id="A0A4V1CMG3"/>
<evidence type="ECO:0000256" key="4">
    <source>
        <dbReference type="HAMAP-Rule" id="MF_00470"/>
    </source>
</evidence>
<feature type="binding site" evidence="4">
    <location>
        <position position="134"/>
    </location>
    <ligand>
        <name>Mg(2+)</name>
        <dbReference type="ChEBI" id="CHEBI:18420"/>
    </ligand>
</feature>
<organism evidence="6 7">
    <name type="scientific">Cellulomonas shaoxiangyii</name>
    <dbReference type="NCBI Taxonomy" id="2566013"/>
    <lineage>
        <taxon>Bacteria</taxon>
        <taxon>Bacillati</taxon>
        <taxon>Actinomycetota</taxon>
        <taxon>Actinomycetes</taxon>
        <taxon>Micrococcales</taxon>
        <taxon>Cellulomonadaceae</taxon>
        <taxon>Cellulomonas</taxon>
    </lineage>
</organism>
<dbReference type="SUPFAM" id="SSF51604">
    <property type="entry name" value="Enolase C-terminal domain-like"/>
    <property type="match status" value="1"/>
</dbReference>
<dbReference type="InterPro" id="IPR010196">
    <property type="entry name" value="OSB_synthase_MenC1"/>
</dbReference>
<dbReference type="PANTHER" id="PTHR48073">
    <property type="entry name" value="O-SUCCINYLBENZOATE SYNTHASE-RELATED"/>
    <property type="match status" value="1"/>
</dbReference>
<dbReference type="PANTHER" id="PTHR48073:SF2">
    <property type="entry name" value="O-SUCCINYLBENZOATE SYNTHASE"/>
    <property type="match status" value="1"/>
</dbReference>
<evidence type="ECO:0000256" key="1">
    <source>
        <dbReference type="ARBA" id="ARBA00022723"/>
    </source>
</evidence>
<feature type="active site" description="Proton donor" evidence="4">
    <location>
        <position position="103"/>
    </location>
</feature>
<protein>
    <recommendedName>
        <fullName evidence="4">o-succinylbenzoate synthase</fullName>
        <shortName evidence="4">OSB synthase</shortName>
        <shortName evidence="4">OSBS</shortName>
        <ecNumber evidence="4">4.2.1.113</ecNumber>
    </recommendedName>
    <alternativeName>
        <fullName evidence="4">4-(2'-carboxyphenyl)-4-oxybutyric acid synthase</fullName>
    </alternativeName>
    <alternativeName>
        <fullName evidence="4">o-succinylbenzoic acid synthase</fullName>
    </alternativeName>
</protein>
<evidence type="ECO:0000313" key="6">
    <source>
        <dbReference type="EMBL" id="QCB92845.1"/>
    </source>
</evidence>
<evidence type="ECO:0000256" key="2">
    <source>
        <dbReference type="ARBA" id="ARBA00022842"/>
    </source>
</evidence>
<dbReference type="UniPathway" id="UPA01057">
    <property type="reaction ID" value="UER00165"/>
</dbReference>
<dbReference type="Proteomes" id="UP000296469">
    <property type="component" value="Chromosome"/>
</dbReference>
<dbReference type="SMART" id="SM00922">
    <property type="entry name" value="MR_MLE"/>
    <property type="match status" value="1"/>
</dbReference>
<dbReference type="GO" id="GO:0009234">
    <property type="term" value="P:menaquinone biosynthetic process"/>
    <property type="evidence" value="ECO:0007669"/>
    <property type="project" value="UniProtKB-UniRule"/>
</dbReference>
<comment type="similarity">
    <text evidence="4">Belongs to the mandelate racemase/muconate lactonizing enzyme family. MenC type 1 subfamily.</text>
</comment>
<comment type="cofactor">
    <cofactor evidence="4">
        <name>a divalent metal cation</name>
        <dbReference type="ChEBI" id="CHEBI:60240"/>
    </cofactor>
</comment>
<gene>
    <name evidence="4" type="primary">menC</name>
    <name evidence="6" type="ORF">E5225_04040</name>
</gene>
<comment type="catalytic activity">
    <reaction evidence="4">
        <text>(1R,6R)-6-hydroxy-2-succinyl-cyclohexa-2,4-diene-1-carboxylate = 2-succinylbenzoate + H2O</text>
        <dbReference type="Rhea" id="RHEA:10196"/>
        <dbReference type="ChEBI" id="CHEBI:15377"/>
        <dbReference type="ChEBI" id="CHEBI:18325"/>
        <dbReference type="ChEBI" id="CHEBI:58689"/>
        <dbReference type="EC" id="4.2.1.113"/>
    </reaction>
</comment>
<reference evidence="6 7" key="1">
    <citation type="submission" date="2019-04" db="EMBL/GenBank/DDBJ databases">
        <title>Isolation and identification of Cellulomonas shaoxiangyii sp. Nov. isolated from feces of the Tibetan antelopes (Pantholops hodgsonii) in the Qinghai-Tibet plateau of China.</title>
        <authorList>
            <person name="Tian Z."/>
        </authorList>
    </citation>
    <scope>NUCLEOTIDE SEQUENCE [LARGE SCALE GENOMIC DNA]</scope>
    <source>
        <strain evidence="6 7">Z28</strain>
    </source>
</reference>
<dbReference type="RefSeq" id="WP_135972918.1">
    <property type="nucleotide sequence ID" value="NZ_CP039291.1"/>
</dbReference>
<dbReference type="InterPro" id="IPR036849">
    <property type="entry name" value="Enolase-like_C_sf"/>
</dbReference>